<reference evidence="2 3" key="1">
    <citation type="submission" date="2014-02" db="EMBL/GenBank/DDBJ databases">
        <title>Whole genome sequence of Sphingobium chlorophenolicum NBRC 16172.</title>
        <authorList>
            <person name="Gan H.M."/>
            <person name="Gan H.Y."/>
            <person name="Chew T.H."/>
            <person name="Savka M.A."/>
        </authorList>
    </citation>
    <scope>NUCLEOTIDE SEQUENCE [LARGE SCALE GENOMIC DNA]</scope>
    <source>
        <strain evidence="2 3">NBRC 16172</strain>
    </source>
</reference>
<evidence type="ECO:0000313" key="2">
    <source>
        <dbReference type="EMBL" id="KEQ54394.1"/>
    </source>
</evidence>
<name>A0A081RGS1_SPHCR</name>
<accession>A0A081RGS1</accession>
<dbReference type="OrthoDB" id="9801400at2"/>
<dbReference type="Pfam" id="PF02627">
    <property type="entry name" value="CMD"/>
    <property type="match status" value="1"/>
</dbReference>
<evidence type="ECO:0000313" key="3">
    <source>
        <dbReference type="Proteomes" id="UP000028411"/>
    </source>
</evidence>
<dbReference type="eggNOG" id="COG0599">
    <property type="taxonomic scope" value="Bacteria"/>
</dbReference>
<dbReference type="PATRIC" id="fig|46429.4.peg.1163"/>
<dbReference type="AlphaFoldDB" id="A0A081RGS1"/>
<dbReference type="InterPro" id="IPR029032">
    <property type="entry name" value="AhpD-like"/>
</dbReference>
<proteinExistence type="predicted"/>
<gene>
    <name evidence="2" type="ORF">BV95_01202</name>
</gene>
<dbReference type="RefSeq" id="WP_037448708.1">
    <property type="nucleotide sequence ID" value="NZ_JFHR01000010.1"/>
</dbReference>
<protein>
    <submittedName>
        <fullName evidence="2">Carboxymuconolactone decarboxylase</fullName>
    </submittedName>
</protein>
<dbReference type="EMBL" id="JFHR01000010">
    <property type="protein sequence ID" value="KEQ54394.1"/>
    <property type="molecule type" value="Genomic_DNA"/>
</dbReference>
<dbReference type="Proteomes" id="UP000028411">
    <property type="component" value="Unassembled WGS sequence"/>
</dbReference>
<evidence type="ECO:0000259" key="1">
    <source>
        <dbReference type="Pfam" id="PF02627"/>
    </source>
</evidence>
<organism evidence="2 3">
    <name type="scientific">Sphingobium chlorophenolicum</name>
    <dbReference type="NCBI Taxonomy" id="46429"/>
    <lineage>
        <taxon>Bacteria</taxon>
        <taxon>Pseudomonadati</taxon>
        <taxon>Pseudomonadota</taxon>
        <taxon>Alphaproteobacteria</taxon>
        <taxon>Sphingomonadales</taxon>
        <taxon>Sphingomonadaceae</taxon>
        <taxon>Sphingobium</taxon>
    </lineage>
</organism>
<sequence length="143" mass="15227">MSELDEKQKSGVAFITGVMGEHFGGAFNEAATSNRFGSDITRMAAGWAFHDAWRHEGISRKEKSIAVISALIASRQSLELKNHVKIGLANGLTVAELEGLLVQLTPYVGFPCIASAQTAVITAMREAGVSPEGLPTSEERGLL</sequence>
<dbReference type="PANTHER" id="PTHR33570:SF2">
    <property type="entry name" value="CARBOXYMUCONOLACTONE DECARBOXYLASE-LIKE DOMAIN-CONTAINING PROTEIN"/>
    <property type="match status" value="1"/>
</dbReference>
<dbReference type="Gene3D" id="1.20.1290.10">
    <property type="entry name" value="AhpD-like"/>
    <property type="match status" value="1"/>
</dbReference>
<dbReference type="InterPro" id="IPR003779">
    <property type="entry name" value="CMD-like"/>
</dbReference>
<dbReference type="SUPFAM" id="SSF69118">
    <property type="entry name" value="AhpD-like"/>
    <property type="match status" value="1"/>
</dbReference>
<dbReference type="InterPro" id="IPR052512">
    <property type="entry name" value="4CMD/NDH-1_regulator"/>
</dbReference>
<comment type="caution">
    <text evidence="2">The sequence shown here is derived from an EMBL/GenBank/DDBJ whole genome shotgun (WGS) entry which is preliminary data.</text>
</comment>
<feature type="domain" description="Carboxymuconolactone decarboxylase-like" evidence="1">
    <location>
        <begin position="42"/>
        <end position="116"/>
    </location>
</feature>
<dbReference type="PANTHER" id="PTHR33570">
    <property type="entry name" value="4-CARBOXYMUCONOLACTONE DECARBOXYLASE FAMILY PROTEIN"/>
    <property type="match status" value="1"/>
</dbReference>
<dbReference type="GO" id="GO:0051920">
    <property type="term" value="F:peroxiredoxin activity"/>
    <property type="evidence" value="ECO:0007669"/>
    <property type="project" value="InterPro"/>
</dbReference>